<dbReference type="Pfam" id="PF01734">
    <property type="entry name" value="Patatin"/>
    <property type="match status" value="1"/>
</dbReference>
<evidence type="ECO:0000259" key="5">
    <source>
        <dbReference type="PROSITE" id="PS51635"/>
    </source>
</evidence>
<dbReference type="SUPFAM" id="SSF52151">
    <property type="entry name" value="FabD/lysophospholipase-like"/>
    <property type="match status" value="1"/>
</dbReference>
<reference evidence="6 7" key="1">
    <citation type="journal article" date="2014" name="BMC Genomics">
        <title>Comparison of environmental and isolate Sulfobacillus genomes reveals diverse carbon, sulfur, nitrogen, and hydrogen metabolisms.</title>
        <authorList>
            <person name="Justice N.B."/>
            <person name="Norman A."/>
            <person name="Brown C.T."/>
            <person name="Singh A."/>
            <person name="Thomas B.C."/>
            <person name="Banfield J.F."/>
        </authorList>
    </citation>
    <scope>NUCLEOTIDE SEQUENCE [LARGE SCALE GENOMIC DNA]</scope>
    <source>
        <strain evidence="6">AMDSBA4</strain>
    </source>
</reference>
<dbReference type="Proteomes" id="UP000242972">
    <property type="component" value="Unassembled WGS sequence"/>
</dbReference>
<dbReference type="GO" id="GO:0016042">
    <property type="term" value="P:lipid catabolic process"/>
    <property type="evidence" value="ECO:0007669"/>
    <property type="project" value="UniProtKB-UniRule"/>
</dbReference>
<feature type="active site" description="Proton acceptor" evidence="4">
    <location>
        <position position="181"/>
    </location>
</feature>
<organism evidence="6 7">
    <name type="scientific">Sulfobacillus benefaciens</name>
    <dbReference type="NCBI Taxonomy" id="453960"/>
    <lineage>
        <taxon>Bacteria</taxon>
        <taxon>Bacillati</taxon>
        <taxon>Bacillota</taxon>
        <taxon>Clostridia</taxon>
        <taxon>Eubacteriales</taxon>
        <taxon>Clostridiales Family XVII. Incertae Sedis</taxon>
        <taxon>Sulfobacillus</taxon>
    </lineage>
</organism>
<name>A0A2T2XL11_9FIRM</name>
<keyword evidence="1 4" id="KW-0378">Hydrolase</keyword>
<evidence type="ECO:0000256" key="3">
    <source>
        <dbReference type="ARBA" id="ARBA00023098"/>
    </source>
</evidence>
<dbReference type="InterPro" id="IPR050301">
    <property type="entry name" value="NTE"/>
</dbReference>
<protein>
    <submittedName>
        <fullName evidence="6">Patatin</fullName>
    </submittedName>
</protein>
<gene>
    <name evidence="6" type="ORF">C7B46_01875</name>
</gene>
<proteinExistence type="predicted"/>
<dbReference type="PANTHER" id="PTHR14226:SF29">
    <property type="entry name" value="NEUROPATHY TARGET ESTERASE SWS"/>
    <property type="match status" value="1"/>
</dbReference>
<dbReference type="PANTHER" id="PTHR14226">
    <property type="entry name" value="NEUROPATHY TARGET ESTERASE/SWISS CHEESE D.MELANOGASTER"/>
    <property type="match status" value="1"/>
</dbReference>
<dbReference type="EMBL" id="PXYW01000003">
    <property type="protein sequence ID" value="PSR35182.1"/>
    <property type="molecule type" value="Genomic_DNA"/>
</dbReference>
<evidence type="ECO:0000256" key="2">
    <source>
        <dbReference type="ARBA" id="ARBA00022963"/>
    </source>
</evidence>
<dbReference type="InterPro" id="IPR002641">
    <property type="entry name" value="PNPLA_dom"/>
</dbReference>
<accession>A0A2T2XL11</accession>
<feature type="short sequence motif" description="DGA/G" evidence="4">
    <location>
        <begin position="181"/>
        <end position="183"/>
    </location>
</feature>
<evidence type="ECO:0000256" key="4">
    <source>
        <dbReference type="PROSITE-ProRule" id="PRU01161"/>
    </source>
</evidence>
<dbReference type="PROSITE" id="PS51635">
    <property type="entry name" value="PNPLA"/>
    <property type="match status" value="1"/>
</dbReference>
<dbReference type="GO" id="GO:0016787">
    <property type="term" value="F:hydrolase activity"/>
    <property type="evidence" value="ECO:0007669"/>
    <property type="project" value="UniProtKB-UniRule"/>
</dbReference>
<dbReference type="AlphaFoldDB" id="A0A2T2XL11"/>
<feature type="active site" description="Nucleophile" evidence="4">
    <location>
        <position position="38"/>
    </location>
</feature>
<evidence type="ECO:0000313" key="7">
    <source>
        <dbReference type="Proteomes" id="UP000242972"/>
    </source>
</evidence>
<sequence>MGFSLALSGGGLLGAAHIGVLKALENAGLRPVALAGTSAGGLVAGLYALGVTASDLEAAGALITAHPERYFHINSELFAELWPWNPTRATGLINPSQFLSELLNLAPLASTTEDFLVPTVVTSVDLVSMRAIAFTNIPRVAPLRGRWEVYHRVSLNLALGATMALPGLFDAPRWNNRVLVDGGTADTLPVDWAKALFHGPVVAVNVAVPPTVNANQVGIEEILSRSEDYATQTLSELRASDANVFSIAPMTQHVPFFGFNDYAMLIDHGYQAVQRVLPQLKQFIDSRQ</sequence>
<evidence type="ECO:0000313" key="6">
    <source>
        <dbReference type="EMBL" id="PSR35182.1"/>
    </source>
</evidence>
<keyword evidence="2 4" id="KW-0442">Lipid degradation</keyword>
<dbReference type="Gene3D" id="3.40.1090.10">
    <property type="entry name" value="Cytosolic phospholipase A2 catalytic domain"/>
    <property type="match status" value="2"/>
</dbReference>
<feature type="short sequence motif" description="GXGXXG" evidence="4">
    <location>
        <begin position="9"/>
        <end position="14"/>
    </location>
</feature>
<dbReference type="InterPro" id="IPR016035">
    <property type="entry name" value="Acyl_Trfase/lysoPLipase"/>
</dbReference>
<evidence type="ECO:0000256" key="1">
    <source>
        <dbReference type="ARBA" id="ARBA00022801"/>
    </source>
</evidence>
<feature type="domain" description="PNPLA" evidence="5">
    <location>
        <begin position="5"/>
        <end position="194"/>
    </location>
</feature>
<comment type="caution">
    <text evidence="6">The sequence shown here is derived from an EMBL/GenBank/DDBJ whole genome shotgun (WGS) entry which is preliminary data.</text>
</comment>
<feature type="short sequence motif" description="GXSXG" evidence="4">
    <location>
        <begin position="36"/>
        <end position="40"/>
    </location>
</feature>
<keyword evidence="3 4" id="KW-0443">Lipid metabolism</keyword>